<dbReference type="InterPro" id="IPR029787">
    <property type="entry name" value="Nucleotide_cyclase"/>
</dbReference>
<proteinExistence type="predicted"/>
<dbReference type="InterPro" id="IPR000160">
    <property type="entry name" value="GGDEF_dom"/>
</dbReference>
<dbReference type="Proteomes" id="UP001519343">
    <property type="component" value="Unassembled WGS sequence"/>
</dbReference>
<organism evidence="3 4">
    <name type="scientific">Ammoniphilus resinae</name>
    <dbReference type="NCBI Taxonomy" id="861532"/>
    <lineage>
        <taxon>Bacteria</taxon>
        <taxon>Bacillati</taxon>
        <taxon>Bacillota</taxon>
        <taxon>Bacilli</taxon>
        <taxon>Bacillales</taxon>
        <taxon>Paenibacillaceae</taxon>
        <taxon>Aneurinibacillus group</taxon>
        <taxon>Ammoniphilus</taxon>
    </lineage>
</organism>
<sequence length="273" mass="31440">MRKNYIVLALILAAILLPVGLRCLFPNLYPFFWTFLIVPAVLVPNWRVAGLILFVLTSIEYLTEWALYQGQASQAYWYALVGGTVVQWIVFSVITFFHIEQQKMVKLLHKQTLTDSLTGLYNRRYLDQYRKRLNKSQEAEIGGSFVLILDVDRFKKINDMYGHLFGDEILRQVSQIMRQTIRSMDTVIRMGGEEFVILMQGISSEEAKRTAYSIQNKIGETRFIHKDQVVYITVSMGMTAYSTGEHLDHSLEKADHALYQAKISGRNRIVIAS</sequence>
<feature type="domain" description="GGDEF" evidence="2">
    <location>
        <begin position="142"/>
        <end position="273"/>
    </location>
</feature>
<dbReference type="RefSeq" id="WP_209812584.1">
    <property type="nucleotide sequence ID" value="NZ_JAGGKT010000023.1"/>
</dbReference>
<evidence type="ECO:0000313" key="3">
    <source>
        <dbReference type="EMBL" id="MBP1934595.1"/>
    </source>
</evidence>
<comment type="caution">
    <text evidence="3">The sequence shown here is derived from an EMBL/GenBank/DDBJ whole genome shotgun (WGS) entry which is preliminary data.</text>
</comment>
<dbReference type="EMBL" id="JAGGKT010000023">
    <property type="protein sequence ID" value="MBP1934595.1"/>
    <property type="molecule type" value="Genomic_DNA"/>
</dbReference>
<evidence type="ECO:0000313" key="4">
    <source>
        <dbReference type="Proteomes" id="UP001519343"/>
    </source>
</evidence>
<keyword evidence="4" id="KW-1185">Reference proteome</keyword>
<dbReference type="SUPFAM" id="SSF55073">
    <property type="entry name" value="Nucleotide cyclase"/>
    <property type="match status" value="1"/>
</dbReference>
<keyword evidence="1" id="KW-1133">Transmembrane helix</keyword>
<feature type="transmembrane region" description="Helical" evidence="1">
    <location>
        <begin position="76"/>
        <end position="99"/>
    </location>
</feature>
<dbReference type="PANTHER" id="PTHR45138:SF9">
    <property type="entry name" value="DIGUANYLATE CYCLASE DGCM-RELATED"/>
    <property type="match status" value="1"/>
</dbReference>
<dbReference type="PANTHER" id="PTHR45138">
    <property type="entry name" value="REGULATORY COMPONENTS OF SENSORY TRANSDUCTION SYSTEM"/>
    <property type="match status" value="1"/>
</dbReference>
<accession>A0ABS4GWE1</accession>
<name>A0ABS4GWE1_9BACL</name>
<evidence type="ECO:0000259" key="2">
    <source>
        <dbReference type="PROSITE" id="PS50887"/>
    </source>
</evidence>
<keyword evidence="1" id="KW-0812">Transmembrane</keyword>
<protein>
    <submittedName>
        <fullName evidence="3">Diguanylate cyclase (GGDEF)-like protein</fullName>
    </submittedName>
</protein>
<dbReference type="NCBIfam" id="TIGR00254">
    <property type="entry name" value="GGDEF"/>
    <property type="match status" value="1"/>
</dbReference>
<evidence type="ECO:0000256" key="1">
    <source>
        <dbReference type="SAM" id="Phobius"/>
    </source>
</evidence>
<reference evidence="3 4" key="1">
    <citation type="submission" date="2021-03" db="EMBL/GenBank/DDBJ databases">
        <title>Genomic Encyclopedia of Type Strains, Phase IV (KMG-IV): sequencing the most valuable type-strain genomes for metagenomic binning, comparative biology and taxonomic classification.</title>
        <authorList>
            <person name="Goeker M."/>
        </authorList>
    </citation>
    <scope>NUCLEOTIDE SEQUENCE [LARGE SCALE GENOMIC DNA]</scope>
    <source>
        <strain evidence="3 4">DSM 24738</strain>
    </source>
</reference>
<dbReference type="PROSITE" id="PS50887">
    <property type="entry name" value="GGDEF"/>
    <property type="match status" value="1"/>
</dbReference>
<keyword evidence="1" id="KW-0472">Membrane</keyword>
<dbReference type="Gene3D" id="3.30.70.270">
    <property type="match status" value="1"/>
</dbReference>
<dbReference type="InterPro" id="IPR043128">
    <property type="entry name" value="Rev_trsase/Diguanyl_cyclase"/>
</dbReference>
<feature type="transmembrane region" description="Helical" evidence="1">
    <location>
        <begin position="32"/>
        <end position="56"/>
    </location>
</feature>
<gene>
    <name evidence="3" type="ORF">J2Z37_004615</name>
</gene>
<dbReference type="SMART" id="SM00267">
    <property type="entry name" value="GGDEF"/>
    <property type="match status" value="1"/>
</dbReference>
<dbReference type="Pfam" id="PF00990">
    <property type="entry name" value="GGDEF"/>
    <property type="match status" value="1"/>
</dbReference>
<dbReference type="CDD" id="cd01949">
    <property type="entry name" value="GGDEF"/>
    <property type="match status" value="1"/>
</dbReference>
<dbReference type="InterPro" id="IPR050469">
    <property type="entry name" value="Diguanylate_Cyclase"/>
</dbReference>